<dbReference type="AlphaFoldDB" id="A0A167GC41"/>
<dbReference type="EMBL" id="CP015249">
    <property type="protein sequence ID" value="ANB16392.1"/>
    <property type="molecule type" value="Genomic_DNA"/>
</dbReference>
<dbReference type="STRING" id="1300342.I596_355"/>
<dbReference type="Pfam" id="PF18029">
    <property type="entry name" value="Glyoxalase_6"/>
    <property type="match status" value="1"/>
</dbReference>
<evidence type="ECO:0000259" key="1">
    <source>
        <dbReference type="PROSITE" id="PS51819"/>
    </source>
</evidence>
<dbReference type="InterPro" id="IPR041581">
    <property type="entry name" value="Glyoxalase_6"/>
</dbReference>
<dbReference type="SUPFAM" id="SSF54593">
    <property type="entry name" value="Glyoxalase/Bleomycin resistance protein/Dihydroxybiphenyl dioxygenase"/>
    <property type="match status" value="1"/>
</dbReference>
<evidence type="ECO:0000313" key="3">
    <source>
        <dbReference type="Proteomes" id="UP000076830"/>
    </source>
</evidence>
<dbReference type="GO" id="GO:0051213">
    <property type="term" value="F:dioxygenase activity"/>
    <property type="evidence" value="ECO:0007669"/>
    <property type="project" value="UniProtKB-KW"/>
</dbReference>
<keyword evidence="3" id="KW-1185">Reference proteome</keyword>
<dbReference type="PANTHER" id="PTHR35908">
    <property type="entry name" value="HYPOTHETICAL FUSION PROTEIN"/>
    <property type="match status" value="1"/>
</dbReference>
<evidence type="ECO:0000313" key="2">
    <source>
        <dbReference type="EMBL" id="ANB16392.1"/>
    </source>
</evidence>
<proteinExistence type="predicted"/>
<dbReference type="PROSITE" id="PS51819">
    <property type="entry name" value="VOC"/>
    <property type="match status" value="1"/>
</dbReference>
<gene>
    <name evidence="2" type="ORF">I596_355</name>
</gene>
<sequence>MHKSRLGNIVIDCPGGDLWSAARFWSSALGYPLPAATDATGRFIQLVTPPGDVQVIIQQVDHAARAHLDIETDAIAPEVERLEALGATIVSRQATWVVMQAPSGQRFCVGSPYRDGFDRHANVWT</sequence>
<organism evidence="2 3">
    <name type="scientific">Dokdonella koreensis DS-123</name>
    <dbReference type="NCBI Taxonomy" id="1300342"/>
    <lineage>
        <taxon>Bacteria</taxon>
        <taxon>Pseudomonadati</taxon>
        <taxon>Pseudomonadota</taxon>
        <taxon>Gammaproteobacteria</taxon>
        <taxon>Lysobacterales</taxon>
        <taxon>Rhodanobacteraceae</taxon>
        <taxon>Dokdonella</taxon>
    </lineage>
</organism>
<dbReference type="OrthoDB" id="69243at2"/>
<keyword evidence="2" id="KW-0560">Oxidoreductase</keyword>
<dbReference type="KEGG" id="dko:I596_355"/>
<dbReference type="InterPro" id="IPR037523">
    <property type="entry name" value="VOC_core"/>
</dbReference>
<feature type="domain" description="VOC" evidence="1">
    <location>
        <begin position="5"/>
        <end position="125"/>
    </location>
</feature>
<dbReference type="Proteomes" id="UP000076830">
    <property type="component" value="Chromosome"/>
</dbReference>
<dbReference type="RefSeq" id="WP_067643249.1">
    <property type="nucleotide sequence ID" value="NZ_CP015249.1"/>
</dbReference>
<accession>A0A167GC41</accession>
<protein>
    <submittedName>
        <fullName evidence="2">Glyoxalase/bleomycin resistance protein/dioxygenase</fullName>
    </submittedName>
</protein>
<dbReference type="Gene3D" id="3.10.180.10">
    <property type="entry name" value="2,3-Dihydroxybiphenyl 1,2-Dioxygenase, domain 1"/>
    <property type="match status" value="1"/>
</dbReference>
<name>A0A167GC41_9GAMM</name>
<keyword evidence="2" id="KW-0223">Dioxygenase</keyword>
<dbReference type="PANTHER" id="PTHR35908:SF1">
    <property type="entry name" value="CONSERVED PROTEIN"/>
    <property type="match status" value="1"/>
</dbReference>
<reference evidence="2 3" key="1">
    <citation type="submission" date="2016-04" db="EMBL/GenBank/DDBJ databases">
        <title>Complete genome sequence of Dokdonella koreensis DS-123T.</title>
        <authorList>
            <person name="Kim J.F."/>
            <person name="Lee H."/>
            <person name="Kwak M.-J."/>
        </authorList>
    </citation>
    <scope>NUCLEOTIDE SEQUENCE [LARGE SCALE GENOMIC DNA]</scope>
    <source>
        <strain evidence="2 3">DS-123</strain>
    </source>
</reference>
<dbReference type="InterPro" id="IPR029068">
    <property type="entry name" value="Glyas_Bleomycin-R_OHBP_Dase"/>
</dbReference>